<evidence type="ECO:0000256" key="3">
    <source>
        <dbReference type="ARBA" id="ARBA00022475"/>
    </source>
</evidence>
<dbReference type="InterPro" id="IPR002656">
    <property type="entry name" value="Acyl_transf_3_dom"/>
</dbReference>
<comment type="subcellular location">
    <subcellularLocation>
        <location evidence="1">Cell membrane</location>
        <topology evidence="1">Multi-pass membrane protein</topology>
    </subcellularLocation>
</comment>
<gene>
    <name evidence="9" type="ORF">GA0116948_11491</name>
</gene>
<evidence type="ECO:0000256" key="5">
    <source>
        <dbReference type="ARBA" id="ARBA00022989"/>
    </source>
</evidence>
<feature type="domain" description="Acyltransferase 3" evidence="8">
    <location>
        <begin position="17"/>
        <end position="340"/>
    </location>
</feature>
<feature type="transmembrane region" description="Helical" evidence="7">
    <location>
        <begin position="258"/>
        <end position="278"/>
    </location>
</feature>
<feature type="transmembrane region" description="Helical" evidence="7">
    <location>
        <begin position="138"/>
        <end position="156"/>
    </location>
</feature>
<feature type="transmembrane region" description="Helical" evidence="7">
    <location>
        <begin position="290"/>
        <end position="312"/>
    </location>
</feature>
<name>A0A1C4FIA6_9BACT</name>
<dbReference type="PANTHER" id="PTHR40074:SF2">
    <property type="entry name" value="O-ACETYLTRANSFERASE WECH"/>
    <property type="match status" value="1"/>
</dbReference>
<dbReference type="Proteomes" id="UP000242818">
    <property type="component" value="Unassembled WGS sequence"/>
</dbReference>
<feature type="transmembrane region" description="Helical" evidence="7">
    <location>
        <begin position="218"/>
        <end position="238"/>
    </location>
</feature>
<dbReference type="Pfam" id="PF01757">
    <property type="entry name" value="Acyl_transf_3"/>
    <property type="match status" value="1"/>
</dbReference>
<dbReference type="OrthoDB" id="9809782at2"/>
<proteinExistence type="inferred from homology"/>
<evidence type="ECO:0000256" key="2">
    <source>
        <dbReference type="ARBA" id="ARBA00007400"/>
    </source>
</evidence>
<keyword evidence="6 7" id="KW-0472">Membrane</keyword>
<dbReference type="GO" id="GO:0016413">
    <property type="term" value="F:O-acetyltransferase activity"/>
    <property type="evidence" value="ECO:0007669"/>
    <property type="project" value="TreeGrafter"/>
</dbReference>
<dbReference type="EMBL" id="FMAR01000014">
    <property type="protein sequence ID" value="SCC55670.1"/>
    <property type="molecule type" value="Genomic_DNA"/>
</dbReference>
<reference evidence="9 10" key="1">
    <citation type="submission" date="2016-08" db="EMBL/GenBank/DDBJ databases">
        <authorList>
            <person name="Seilhamer J.J."/>
        </authorList>
    </citation>
    <scope>NUCLEOTIDE SEQUENCE [LARGE SCALE GENOMIC DNA]</scope>
    <source>
        <strain evidence="9 10">A37T2</strain>
    </source>
</reference>
<evidence type="ECO:0000259" key="8">
    <source>
        <dbReference type="Pfam" id="PF01757"/>
    </source>
</evidence>
<feature type="transmembrane region" description="Helical" evidence="7">
    <location>
        <begin position="57"/>
        <end position="75"/>
    </location>
</feature>
<organism evidence="9 10">
    <name type="scientific">Chitinophaga costaii</name>
    <dbReference type="NCBI Taxonomy" id="1335309"/>
    <lineage>
        <taxon>Bacteria</taxon>
        <taxon>Pseudomonadati</taxon>
        <taxon>Bacteroidota</taxon>
        <taxon>Chitinophagia</taxon>
        <taxon>Chitinophagales</taxon>
        <taxon>Chitinophagaceae</taxon>
        <taxon>Chitinophaga</taxon>
    </lineage>
</organism>
<dbReference type="PANTHER" id="PTHR40074">
    <property type="entry name" value="O-ACETYLTRANSFERASE WECH"/>
    <property type="match status" value="1"/>
</dbReference>
<keyword evidence="10" id="KW-1185">Reference proteome</keyword>
<dbReference type="GO" id="GO:0005886">
    <property type="term" value="C:plasma membrane"/>
    <property type="evidence" value="ECO:0007669"/>
    <property type="project" value="UniProtKB-SubCell"/>
</dbReference>
<feature type="transmembrane region" description="Helical" evidence="7">
    <location>
        <begin position="324"/>
        <end position="352"/>
    </location>
</feature>
<evidence type="ECO:0000313" key="9">
    <source>
        <dbReference type="EMBL" id="SCC55670.1"/>
    </source>
</evidence>
<evidence type="ECO:0000256" key="6">
    <source>
        <dbReference type="ARBA" id="ARBA00023136"/>
    </source>
</evidence>
<feature type="transmembrane region" description="Helical" evidence="7">
    <location>
        <begin position="96"/>
        <end position="118"/>
    </location>
</feature>
<accession>A0A1C4FIA6</accession>
<protein>
    <submittedName>
        <fullName evidence="9">Fucose 4-O-acetylase</fullName>
    </submittedName>
</protein>
<evidence type="ECO:0000313" key="10">
    <source>
        <dbReference type="Proteomes" id="UP000242818"/>
    </source>
</evidence>
<keyword evidence="3" id="KW-1003">Cell membrane</keyword>
<dbReference type="RefSeq" id="WP_089714397.1">
    <property type="nucleotide sequence ID" value="NZ_FMAR01000014.1"/>
</dbReference>
<dbReference type="STRING" id="1335309.GA0116948_11491"/>
<sequence>MANKFWDKDILQSNRLPWIDYARGIAILLVLYRHIYEGITRAGIGNGQYAYLEDANIIFYSFRMPLFFILSGAFVRKSLQKRSTGELIKNKFNILLYPYLVWCVIQITLQIILSKYVNANRSLVDYGYIFLYPRRLDQFWYLYALFNVSVLYILTSQKLKLRVWQQLVIGFAMYMLSSYVSIHNIDLGFVHDILRFYGFFALGDLIGGKLLDKSMYKYYSSWWTFLALLPVFAVSQYYFLHKNIQMGGTMFVEEYQPLLFLVISLAGCAFMANIAFLLQRYAVVRILRIVGFHSLYIYVSHVLVASACRIVLVKVLGIQSVPLLLVICLIFAAVIPILLYRTAMYFGAWWLYSLERPRKQKQSSTPNAITPVADLN</sequence>
<feature type="transmembrane region" description="Helical" evidence="7">
    <location>
        <begin position="194"/>
        <end position="211"/>
    </location>
</feature>
<comment type="similarity">
    <text evidence="2">Belongs to the acyltransferase 3 family.</text>
</comment>
<feature type="transmembrane region" description="Helical" evidence="7">
    <location>
        <begin position="163"/>
        <end position="182"/>
    </location>
</feature>
<dbReference type="AlphaFoldDB" id="A0A1C4FIA6"/>
<dbReference type="GO" id="GO:0009246">
    <property type="term" value="P:enterobacterial common antigen biosynthetic process"/>
    <property type="evidence" value="ECO:0007669"/>
    <property type="project" value="TreeGrafter"/>
</dbReference>
<evidence type="ECO:0000256" key="4">
    <source>
        <dbReference type="ARBA" id="ARBA00022692"/>
    </source>
</evidence>
<evidence type="ECO:0000256" key="1">
    <source>
        <dbReference type="ARBA" id="ARBA00004651"/>
    </source>
</evidence>
<keyword evidence="4 7" id="KW-0812">Transmembrane</keyword>
<evidence type="ECO:0000256" key="7">
    <source>
        <dbReference type="SAM" id="Phobius"/>
    </source>
</evidence>
<keyword evidence="5 7" id="KW-1133">Transmembrane helix</keyword>